<feature type="compositionally biased region" description="Pro residues" evidence="1">
    <location>
        <begin position="132"/>
        <end position="145"/>
    </location>
</feature>
<accession>A0A7W7YPK3</accession>
<feature type="region of interest" description="Disordered" evidence="1">
    <location>
        <begin position="36"/>
        <end position="168"/>
    </location>
</feature>
<feature type="compositionally biased region" description="Pro residues" evidence="1">
    <location>
        <begin position="69"/>
        <end position="78"/>
    </location>
</feature>
<keyword evidence="2" id="KW-0812">Transmembrane</keyword>
<dbReference type="AlphaFoldDB" id="A0A7W7YPK3"/>
<feature type="compositionally biased region" description="Basic and acidic residues" evidence="1">
    <location>
        <begin position="36"/>
        <end position="62"/>
    </location>
</feature>
<organism evidence="3 4">
    <name type="scientific">Prosthecobacter dejongeii</name>
    <dbReference type="NCBI Taxonomy" id="48465"/>
    <lineage>
        <taxon>Bacteria</taxon>
        <taxon>Pseudomonadati</taxon>
        <taxon>Verrucomicrobiota</taxon>
        <taxon>Verrucomicrobiia</taxon>
        <taxon>Verrucomicrobiales</taxon>
        <taxon>Verrucomicrobiaceae</taxon>
        <taxon>Prosthecobacter</taxon>
    </lineage>
</organism>
<feature type="compositionally biased region" description="Basic and acidic residues" evidence="1">
    <location>
        <begin position="82"/>
        <end position="98"/>
    </location>
</feature>
<dbReference type="RefSeq" id="WP_184211954.1">
    <property type="nucleotide sequence ID" value="NZ_JACHIF010000010.1"/>
</dbReference>
<name>A0A7W7YPK3_9BACT</name>
<keyword evidence="2" id="KW-0472">Membrane</keyword>
<evidence type="ECO:0000256" key="2">
    <source>
        <dbReference type="SAM" id="Phobius"/>
    </source>
</evidence>
<proteinExistence type="predicted"/>
<keyword evidence="2" id="KW-1133">Transmembrane helix</keyword>
<keyword evidence="4" id="KW-1185">Reference proteome</keyword>
<feature type="compositionally biased region" description="Low complexity" evidence="1">
    <location>
        <begin position="146"/>
        <end position="162"/>
    </location>
</feature>
<dbReference type="EMBL" id="JACHIF010000010">
    <property type="protein sequence ID" value="MBB5039822.1"/>
    <property type="molecule type" value="Genomic_DNA"/>
</dbReference>
<evidence type="ECO:0000313" key="4">
    <source>
        <dbReference type="Proteomes" id="UP000534294"/>
    </source>
</evidence>
<feature type="compositionally biased region" description="Pro residues" evidence="1">
    <location>
        <begin position="101"/>
        <end position="118"/>
    </location>
</feature>
<protein>
    <submittedName>
        <fullName evidence="3">Uncharacterized protein</fullName>
    </submittedName>
</protein>
<evidence type="ECO:0000256" key="1">
    <source>
        <dbReference type="SAM" id="MobiDB-lite"/>
    </source>
</evidence>
<reference evidence="3 4" key="1">
    <citation type="submission" date="2020-08" db="EMBL/GenBank/DDBJ databases">
        <title>Genomic Encyclopedia of Type Strains, Phase IV (KMG-IV): sequencing the most valuable type-strain genomes for metagenomic binning, comparative biology and taxonomic classification.</title>
        <authorList>
            <person name="Goeker M."/>
        </authorList>
    </citation>
    <scope>NUCLEOTIDE SEQUENCE [LARGE SCALE GENOMIC DNA]</scope>
    <source>
        <strain evidence="3 4">DSM 12251</strain>
    </source>
</reference>
<dbReference type="Proteomes" id="UP000534294">
    <property type="component" value="Unassembled WGS sequence"/>
</dbReference>
<sequence length="221" mass="24295">MLLAEIDPIQVVIIVIAMGAGFVQWLWGLFKQGQEEAERRKADLPSPEERAAREQAWRRQVEQKGQPSRPAPKTPPLNPWDTVRDVFEQIKEEARKDQSPAAPPPLPHRPSSPPPPAARPRSYTVRAELHPTPVPPPTPAAPFPTAPASASSASTPPIFFAQPPAPAKLFPTPDQTLHRSRPELQGLRQLLQTPATLRQAVLLREILGPPKALQSAEDAPF</sequence>
<feature type="transmembrane region" description="Helical" evidence="2">
    <location>
        <begin position="12"/>
        <end position="30"/>
    </location>
</feature>
<comment type="caution">
    <text evidence="3">The sequence shown here is derived from an EMBL/GenBank/DDBJ whole genome shotgun (WGS) entry which is preliminary data.</text>
</comment>
<gene>
    <name evidence="3" type="ORF">HNQ64_004100</name>
</gene>
<evidence type="ECO:0000313" key="3">
    <source>
        <dbReference type="EMBL" id="MBB5039822.1"/>
    </source>
</evidence>